<dbReference type="EMBL" id="JARBHB010000007">
    <property type="protein sequence ID" value="KAJ8879583.1"/>
    <property type="molecule type" value="Genomic_DNA"/>
</dbReference>
<keyword evidence="2" id="KW-1185">Reference proteome</keyword>
<evidence type="ECO:0000313" key="2">
    <source>
        <dbReference type="Proteomes" id="UP001159363"/>
    </source>
</evidence>
<proteinExistence type="predicted"/>
<name>A0ABQ9H5M8_9NEOP</name>
<dbReference type="Proteomes" id="UP001159363">
    <property type="component" value="Chromosome 6"/>
</dbReference>
<gene>
    <name evidence="1" type="ORF">PR048_020191</name>
</gene>
<comment type="caution">
    <text evidence="1">The sequence shown here is derived from an EMBL/GenBank/DDBJ whole genome shotgun (WGS) entry which is preliminary data.</text>
</comment>
<reference evidence="1 2" key="1">
    <citation type="submission" date="2023-02" db="EMBL/GenBank/DDBJ databases">
        <title>LHISI_Scaffold_Assembly.</title>
        <authorList>
            <person name="Stuart O.P."/>
            <person name="Cleave R."/>
            <person name="Magrath M.J.L."/>
            <person name="Mikheyev A.S."/>
        </authorList>
    </citation>
    <scope>NUCLEOTIDE SEQUENCE [LARGE SCALE GENOMIC DNA]</scope>
    <source>
        <strain evidence="1">Daus_M_001</strain>
        <tissue evidence="1">Leg muscle</tissue>
    </source>
</reference>
<evidence type="ECO:0000313" key="1">
    <source>
        <dbReference type="EMBL" id="KAJ8879583.1"/>
    </source>
</evidence>
<organism evidence="1 2">
    <name type="scientific">Dryococelus australis</name>
    <dbReference type="NCBI Taxonomy" id="614101"/>
    <lineage>
        <taxon>Eukaryota</taxon>
        <taxon>Metazoa</taxon>
        <taxon>Ecdysozoa</taxon>
        <taxon>Arthropoda</taxon>
        <taxon>Hexapoda</taxon>
        <taxon>Insecta</taxon>
        <taxon>Pterygota</taxon>
        <taxon>Neoptera</taxon>
        <taxon>Polyneoptera</taxon>
        <taxon>Phasmatodea</taxon>
        <taxon>Verophasmatodea</taxon>
        <taxon>Anareolatae</taxon>
        <taxon>Phasmatidae</taxon>
        <taxon>Eurycanthinae</taxon>
        <taxon>Dryococelus</taxon>
    </lineage>
</organism>
<accession>A0ABQ9H5M8</accession>
<protein>
    <submittedName>
        <fullName evidence="1">Uncharacterized protein</fullName>
    </submittedName>
</protein>
<sequence length="251" mass="27991">MNITGLTMDTFRPRNAVQPLEPPSKKAYTSVLPINNKKIDDIRKTLVIEPAIPCAPGTRPRKTIQLPPSRLGLKELCRSPYLNSGKTTYTLRCKSRWGESKTILNVTSAIIALKLPSFLNSKWWPKFKVKGSFKNSGRPPPAPATPTWLSAHLPAHNRKSPFCTLLLATNMAWPGCPPPAPDIYDHRWCTGCQHWFPTTSHNFVRLLGYNFVTTGHGRSSSPPPAAAIMPCLPLCKWLSSLHWPPTWPLAL</sequence>